<organism evidence="1 2">
    <name type="scientific">Diphasiastrum complanatum</name>
    <name type="common">Issler's clubmoss</name>
    <name type="synonym">Lycopodium complanatum</name>
    <dbReference type="NCBI Taxonomy" id="34168"/>
    <lineage>
        <taxon>Eukaryota</taxon>
        <taxon>Viridiplantae</taxon>
        <taxon>Streptophyta</taxon>
        <taxon>Embryophyta</taxon>
        <taxon>Tracheophyta</taxon>
        <taxon>Lycopodiopsida</taxon>
        <taxon>Lycopodiales</taxon>
        <taxon>Lycopodiaceae</taxon>
        <taxon>Lycopodioideae</taxon>
        <taxon>Diphasiastrum</taxon>
    </lineage>
</organism>
<dbReference type="EMBL" id="CM055111">
    <property type="protein sequence ID" value="KAJ7519130.1"/>
    <property type="molecule type" value="Genomic_DNA"/>
</dbReference>
<sequence>MRNPMKNSRGDASSDPTITHLAAVETHKQHASMDDRIWRQLPEDCIDRILARQPLPTIFRFRSVCKRWNSFIFSDAFFCLQSEITSRPHSFLLCTHGRVACIYSFISQQWHFLALPKINLPITIAPVSVVSASESLLCYGNLVAECTTLFVSNPFTKTLRNLPAMQRIRLIHKVSMTADPSTNSYKIMVAGEDKDPFTNPHTYNLSTEIYHSVSDSWTMAGCPPPEAKFGSADPGVWCSAVFYCITELPYGVVAFDLNREQWEEVRAPMPSCLSSPSLLEHRGRLLMVGRVYHSQGVSYKTESIPEVESIRIWELQSGERDQWVEIQKMPTNLCMEFMKSVKPYTPIVCVGVENLICLATHLSPQVLVHDLSNEQWHWLPRDPLFPKCRNFYLLGFSLKPRLDTQP</sequence>
<reference evidence="2" key="1">
    <citation type="journal article" date="2024" name="Proc. Natl. Acad. Sci. U.S.A.">
        <title>Extraordinary preservation of gene collinearity over three hundred million years revealed in homosporous lycophytes.</title>
        <authorList>
            <person name="Li C."/>
            <person name="Wickell D."/>
            <person name="Kuo L.Y."/>
            <person name="Chen X."/>
            <person name="Nie B."/>
            <person name="Liao X."/>
            <person name="Peng D."/>
            <person name="Ji J."/>
            <person name="Jenkins J."/>
            <person name="Williams M."/>
            <person name="Shu S."/>
            <person name="Plott C."/>
            <person name="Barry K."/>
            <person name="Rajasekar S."/>
            <person name="Grimwood J."/>
            <person name="Han X."/>
            <person name="Sun S."/>
            <person name="Hou Z."/>
            <person name="He W."/>
            <person name="Dai G."/>
            <person name="Sun C."/>
            <person name="Schmutz J."/>
            <person name="Leebens-Mack J.H."/>
            <person name="Li F.W."/>
            <person name="Wang L."/>
        </authorList>
    </citation>
    <scope>NUCLEOTIDE SEQUENCE [LARGE SCALE GENOMIC DNA]</scope>
    <source>
        <strain evidence="2">cv. PW_Plant_1</strain>
    </source>
</reference>
<gene>
    <name evidence="1" type="ORF">O6H91_20G024300</name>
</gene>
<protein>
    <submittedName>
        <fullName evidence="1">Uncharacterized protein</fullName>
    </submittedName>
</protein>
<dbReference type="Proteomes" id="UP001162992">
    <property type="component" value="Chromosome 20"/>
</dbReference>
<accession>A0ACC2ANJ0</accession>
<evidence type="ECO:0000313" key="1">
    <source>
        <dbReference type="EMBL" id="KAJ7519130.1"/>
    </source>
</evidence>
<name>A0ACC2ANJ0_DIPCM</name>
<evidence type="ECO:0000313" key="2">
    <source>
        <dbReference type="Proteomes" id="UP001162992"/>
    </source>
</evidence>
<proteinExistence type="predicted"/>
<comment type="caution">
    <text evidence="1">The sequence shown here is derived from an EMBL/GenBank/DDBJ whole genome shotgun (WGS) entry which is preliminary data.</text>
</comment>
<keyword evidence="2" id="KW-1185">Reference proteome</keyword>